<organism evidence="1 2">
    <name type="scientific">Holothuria leucospilota</name>
    <name type="common">Black long sea cucumber</name>
    <name type="synonym">Mertensiothuria leucospilota</name>
    <dbReference type="NCBI Taxonomy" id="206669"/>
    <lineage>
        <taxon>Eukaryota</taxon>
        <taxon>Metazoa</taxon>
        <taxon>Echinodermata</taxon>
        <taxon>Eleutherozoa</taxon>
        <taxon>Echinozoa</taxon>
        <taxon>Holothuroidea</taxon>
        <taxon>Aspidochirotacea</taxon>
        <taxon>Aspidochirotida</taxon>
        <taxon>Holothuriidae</taxon>
        <taxon>Holothuria</taxon>
    </lineage>
</organism>
<accession>A0A9Q1BDI8</accession>
<reference evidence="1" key="1">
    <citation type="submission" date="2021-10" db="EMBL/GenBank/DDBJ databases">
        <title>Tropical sea cucumber genome reveals ecological adaptation and Cuvierian tubules defense mechanism.</title>
        <authorList>
            <person name="Chen T."/>
        </authorList>
    </citation>
    <scope>NUCLEOTIDE SEQUENCE</scope>
    <source>
        <strain evidence="1">Nanhai2018</strain>
        <tissue evidence="1">Muscle</tissue>
    </source>
</reference>
<dbReference type="AlphaFoldDB" id="A0A9Q1BDI8"/>
<proteinExistence type="predicted"/>
<keyword evidence="2" id="KW-1185">Reference proteome</keyword>
<protein>
    <submittedName>
        <fullName evidence="1">Uncharacterized protein</fullName>
    </submittedName>
</protein>
<name>A0A9Q1BDI8_HOLLE</name>
<gene>
    <name evidence="1" type="ORF">HOLleu_38390</name>
</gene>
<comment type="caution">
    <text evidence="1">The sequence shown here is derived from an EMBL/GenBank/DDBJ whole genome shotgun (WGS) entry which is preliminary data.</text>
</comment>
<evidence type="ECO:0000313" key="2">
    <source>
        <dbReference type="Proteomes" id="UP001152320"/>
    </source>
</evidence>
<dbReference type="Proteomes" id="UP001152320">
    <property type="component" value="Chromosome 21"/>
</dbReference>
<evidence type="ECO:0000313" key="1">
    <source>
        <dbReference type="EMBL" id="KAJ8021244.1"/>
    </source>
</evidence>
<dbReference type="EMBL" id="JAIZAY010000021">
    <property type="protein sequence ID" value="KAJ8021244.1"/>
    <property type="molecule type" value="Genomic_DNA"/>
</dbReference>
<sequence length="126" mass="14570">MEVLPRTMEVLPWTMEVLLYLGPWKYYLRGVWKRSVDMGETPFITVTSPTSPSKTCDFGVEDEEFMTQYLQDTKLAGSHTSLDSVGFEDNDYVYLVLQPPTNKEDTKGEAPSDDGMYRKNQFHLTW</sequence>